<evidence type="ECO:0000313" key="4">
    <source>
        <dbReference type="EMBL" id="SEB74367.1"/>
    </source>
</evidence>
<dbReference type="SUPFAM" id="SSF48452">
    <property type="entry name" value="TPR-like"/>
    <property type="match status" value="1"/>
</dbReference>
<feature type="transmembrane region" description="Helical" evidence="2">
    <location>
        <begin position="891"/>
        <end position="907"/>
    </location>
</feature>
<dbReference type="InterPro" id="IPR011990">
    <property type="entry name" value="TPR-like_helical_dom_sf"/>
</dbReference>
<dbReference type="Proteomes" id="UP000183038">
    <property type="component" value="Unassembled WGS sequence"/>
</dbReference>
<evidence type="ECO:0000313" key="5">
    <source>
        <dbReference type="Proteomes" id="UP000183038"/>
    </source>
</evidence>
<evidence type="ECO:0000256" key="1">
    <source>
        <dbReference type="PROSITE-ProRule" id="PRU00339"/>
    </source>
</evidence>
<sequence length="916" mass="104725">MPELKKIIYLICFCPICLWSQQLMLSTIDSLNEKAEQFYYYEKDSAYLYIDQVKEIAEMINSDSILIESLFNSTGVSSYHYDLSRMSANLNQLDSLISGTTILNTDNSNILLYYKGDYHLKLLEYSQSREAFEKIIQNNNSLTTKSETITSLASAAYSFLGKLYMIEGKYDDAKSLYRKNIRDIQKSENIDLEALTGNYNLLAEVLIKEKKYKEANTYLLKAYAYNKKEENINSAISNAFHIAENYGYQFQKDSALLFLNDSKKLFENKPIFQVKYHLKKAIIHKNNWEYEIAIIEIDSAINSIKQNFEKQKNADLEIAYNEKGLLQNLLGFHEKALINFDLALQTSLDKKDKDPNALKLFKNKATTLNLNRDIESYLKATAVAKQATIFLNHIKPSFKNSTDKLFLIENAYPIFETGIASSQNLYKSSNDDIYIDEAFQFSENSKSVLLLEALLSSKATEFAKIPKEILLRETQLKAEITHIEKEIAVSENLEEGIEDQLFSLRQELRNMVVDIETNYPAYYDLKYNNKILTLPEVQNNLTKNELFISYFYGNQNIYTIAISKNDKYFDSIKITDELENNISELHAMLSNSKSNLDSLSKLSHKLYQKLLGPILELHPQEKIILAPDGMLNYIPFGSLVSKKTEHRYLIEDRTISYVNSATLWSQLNNKKQNSANLLAFAPSFDANIPSDGTRSQVLGNLPHNRNEVQQILSSFTGKSFINEHATLQNFTATLPDYSVLHLATHAVFDDKNPEYSYLAFTPKSESDDLLFVKDLYNLTLNASLVTLSGCESGIGELKRGEGFLSLARGFFYSGAASISSTLWKVNDNSSSELMGEFYENLANGKPKDTSLREAKLSFLQKNKENGLAHPYYWSGYIIQGNTEPLITSSHWQWYVFAVIAVLLIFLNRKRLVQLFK</sequence>
<keyword evidence="2" id="KW-0812">Transmembrane</keyword>
<feature type="repeat" description="TPR" evidence="1">
    <location>
        <begin position="154"/>
        <end position="187"/>
    </location>
</feature>
<dbReference type="PANTHER" id="PTHR10098:SF108">
    <property type="entry name" value="TETRATRICOPEPTIDE REPEAT PROTEIN 28"/>
    <property type="match status" value="1"/>
</dbReference>
<dbReference type="OrthoDB" id="9771112at2"/>
<dbReference type="EMBL" id="FNTB01000001">
    <property type="protein sequence ID" value="SEB74367.1"/>
    <property type="molecule type" value="Genomic_DNA"/>
</dbReference>
<feature type="domain" description="CHAT" evidence="3">
    <location>
        <begin position="601"/>
        <end position="881"/>
    </location>
</feature>
<dbReference type="InterPro" id="IPR024983">
    <property type="entry name" value="CHAT_dom"/>
</dbReference>
<organism evidence="4 5">
    <name type="scientific">Maribacter dokdonensis</name>
    <dbReference type="NCBI Taxonomy" id="320912"/>
    <lineage>
        <taxon>Bacteria</taxon>
        <taxon>Pseudomonadati</taxon>
        <taxon>Bacteroidota</taxon>
        <taxon>Flavobacteriia</taxon>
        <taxon>Flavobacteriales</taxon>
        <taxon>Flavobacteriaceae</taxon>
        <taxon>Maribacter</taxon>
    </lineage>
</organism>
<evidence type="ECO:0000256" key="2">
    <source>
        <dbReference type="SAM" id="Phobius"/>
    </source>
</evidence>
<dbReference type="PANTHER" id="PTHR10098">
    <property type="entry name" value="RAPSYN-RELATED"/>
    <property type="match status" value="1"/>
</dbReference>
<dbReference type="AlphaFoldDB" id="A0A1H4LUW4"/>
<name>A0A1H4LUW4_9FLAO</name>
<reference evidence="4 5" key="1">
    <citation type="submission" date="2016-10" db="EMBL/GenBank/DDBJ databases">
        <authorList>
            <person name="de Groot N.N."/>
        </authorList>
    </citation>
    <scope>NUCLEOTIDE SEQUENCE [LARGE SCALE GENOMIC DNA]</scope>
    <source>
        <strain evidence="4 5">MAR_2009_71</strain>
    </source>
</reference>
<dbReference type="PROSITE" id="PS50005">
    <property type="entry name" value="TPR"/>
    <property type="match status" value="1"/>
</dbReference>
<dbReference type="Gene3D" id="1.25.40.10">
    <property type="entry name" value="Tetratricopeptide repeat domain"/>
    <property type="match status" value="1"/>
</dbReference>
<keyword evidence="2" id="KW-0472">Membrane</keyword>
<protein>
    <submittedName>
        <fullName evidence="4">CHAT domain-containing protein</fullName>
    </submittedName>
</protein>
<dbReference type="Pfam" id="PF12770">
    <property type="entry name" value="CHAT"/>
    <property type="match status" value="1"/>
</dbReference>
<proteinExistence type="predicted"/>
<accession>A0A1H4LUW4</accession>
<gene>
    <name evidence="4" type="ORF">SAMN05192540_1429</name>
</gene>
<dbReference type="InterPro" id="IPR019734">
    <property type="entry name" value="TPR_rpt"/>
</dbReference>
<keyword evidence="1" id="KW-0802">TPR repeat</keyword>
<evidence type="ECO:0000259" key="3">
    <source>
        <dbReference type="Pfam" id="PF12770"/>
    </source>
</evidence>
<keyword evidence="2" id="KW-1133">Transmembrane helix</keyword>